<reference evidence="14" key="1">
    <citation type="submission" date="2017-09" db="EMBL/GenBank/DDBJ databases">
        <title>Depth-based differentiation of microbial function through sediment-hosted aquifers and enrichment of novel symbionts in the deep terrestrial subsurface.</title>
        <authorList>
            <person name="Probst A.J."/>
            <person name="Ladd B."/>
            <person name="Jarett J.K."/>
            <person name="Geller-Mcgrath D.E."/>
            <person name="Sieber C.M.K."/>
            <person name="Emerson J.B."/>
            <person name="Anantharaman K."/>
            <person name="Thomas B.C."/>
            <person name="Malmstrom R."/>
            <person name="Stieglmeier M."/>
            <person name="Klingl A."/>
            <person name="Woyke T."/>
            <person name="Ryan C.M."/>
            <person name="Banfield J.F."/>
        </authorList>
    </citation>
    <scope>NUCLEOTIDE SEQUENCE [LARGE SCALE GENOMIC DNA]</scope>
</reference>
<evidence type="ECO:0000259" key="12">
    <source>
        <dbReference type="Pfam" id="PF04101"/>
    </source>
</evidence>
<evidence type="ECO:0000256" key="8">
    <source>
        <dbReference type="ARBA" id="ARBA00023306"/>
    </source>
</evidence>
<organism evidence="13 14">
    <name type="scientific">Candidatus Magasanikbacteria bacterium CG10_big_fil_rev_8_21_14_0_10_42_10</name>
    <dbReference type="NCBI Taxonomy" id="1974649"/>
    <lineage>
        <taxon>Bacteria</taxon>
        <taxon>Candidatus Magasanikiibacteriota</taxon>
    </lineage>
</organism>
<dbReference type="GO" id="GO:0071555">
    <property type="term" value="P:cell wall organization"/>
    <property type="evidence" value="ECO:0007669"/>
    <property type="project" value="UniProtKB-KW"/>
</dbReference>
<evidence type="ECO:0000256" key="2">
    <source>
        <dbReference type="ARBA" id="ARBA00022618"/>
    </source>
</evidence>
<dbReference type="PANTHER" id="PTHR21015:SF22">
    <property type="entry name" value="GLYCOSYLTRANSFERASE"/>
    <property type="match status" value="1"/>
</dbReference>
<evidence type="ECO:0000256" key="9">
    <source>
        <dbReference type="ARBA" id="ARBA00023316"/>
    </source>
</evidence>
<keyword evidence="1 10" id="KW-1003">Cell membrane</keyword>
<dbReference type="Proteomes" id="UP000231530">
    <property type="component" value="Unassembled WGS sequence"/>
</dbReference>
<sequence>MGGITKGLHSNNLYSMKVLFSGGGTLGPVTPLLAMWDVIHEAHPEARAIWVGTAHGPEKVLVEKNDMLFFPIPSGKLRRYFSPLNIIDLFKIMGGLFASFRLLLSERPDICISAGGFTSVPVHWAAWWLGIPTWIHQQDVVVGLSNRLMARSATQITTALEASTSQFSQKKTIWLGNPIRRDVFAGSKENAIERFHLDSSLPLVFVTGGGTGSQRVNQLIVEAVQHLKGHAQVVHLTGRERPQELVERAVKHFDYYHIFPFFTDEMKDAYAAADIVISRGGFGTISEIAALGKPSILIPKPGHQEHNVAYLAKTNAAVIVDEDTADGNFLAKKIRELLENKKERDELGKRLQALLPKAKGADILNIFETVI</sequence>
<comment type="catalytic activity">
    <reaction evidence="10">
        <text>di-trans,octa-cis-undecaprenyl diphospho-N-acetyl-alpha-D-muramoyl-L-alanyl-D-glutamyl-meso-2,6-diaminopimeloyl-D-alanyl-D-alanine + UDP-N-acetyl-alpha-D-glucosamine = di-trans,octa-cis-undecaprenyl diphospho-[N-acetyl-alpha-D-glucosaminyl-(1-&gt;4)]-N-acetyl-alpha-D-muramoyl-L-alanyl-D-glutamyl-meso-2,6-diaminopimeloyl-D-alanyl-D-alanine + UDP + H(+)</text>
        <dbReference type="Rhea" id="RHEA:31227"/>
        <dbReference type="ChEBI" id="CHEBI:15378"/>
        <dbReference type="ChEBI" id="CHEBI:57705"/>
        <dbReference type="ChEBI" id="CHEBI:58223"/>
        <dbReference type="ChEBI" id="CHEBI:61387"/>
        <dbReference type="ChEBI" id="CHEBI:61388"/>
        <dbReference type="EC" id="2.4.1.227"/>
    </reaction>
</comment>
<comment type="caution">
    <text evidence="13">The sequence shown here is derived from an EMBL/GenBank/DDBJ whole genome shotgun (WGS) entry which is preliminary data.</text>
</comment>
<feature type="domain" description="Glycosyltransferase family 28 N-terminal" evidence="11">
    <location>
        <begin position="18"/>
        <end position="157"/>
    </location>
</feature>
<comment type="function">
    <text evidence="10">Cell wall formation. Catalyzes the transfer of a GlcNAc subunit on undecaprenyl-pyrophosphoryl-MurNAc-pentapeptide (lipid intermediate I) to form undecaprenyl-pyrophosphoryl-MurNAc-(pentapeptide)GlcNAc (lipid intermediate II).</text>
</comment>
<keyword evidence="2 10" id="KW-0132">Cell division</keyword>
<comment type="similarity">
    <text evidence="10">Belongs to the glycosyltransferase 28 family. MurG subfamily.</text>
</comment>
<dbReference type="UniPathway" id="UPA00219"/>
<dbReference type="EMBL" id="PFBY01000043">
    <property type="protein sequence ID" value="PIR76049.1"/>
    <property type="molecule type" value="Genomic_DNA"/>
</dbReference>
<feature type="binding site" evidence="10">
    <location>
        <position position="304"/>
    </location>
    <ligand>
        <name>UDP-N-acetyl-alpha-D-glucosamine</name>
        <dbReference type="ChEBI" id="CHEBI:57705"/>
    </ligand>
</feature>
<keyword evidence="7 10" id="KW-0472">Membrane</keyword>
<keyword evidence="5 10" id="KW-0133">Cell shape</keyword>
<evidence type="ECO:0000259" key="11">
    <source>
        <dbReference type="Pfam" id="PF03033"/>
    </source>
</evidence>
<dbReference type="PANTHER" id="PTHR21015">
    <property type="entry name" value="UDP-N-ACETYLGLUCOSAMINE--N-ACETYLMURAMYL-(PENTAPEPTIDE) PYROPHOSPHORYL-UNDECAPRENOL N-ACETYLGLUCOSAMINE TRANSFERASE 1"/>
    <property type="match status" value="1"/>
</dbReference>
<evidence type="ECO:0000313" key="14">
    <source>
        <dbReference type="Proteomes" id="UP000231530"/>
    </source>
</evidence>
<dbReference type="Pfam" id="PF04101">
    <property type="entry name" value="Glyco_tran_28_C"/>
    <property type="match status" value="1"/>
</dbReference>
<dbReference type="Pfam" id="PF03033">
    <property type="entry name" value="Glyco_transf_28"/>
    <property type="match status" value="1"/>
</dbReference>
<evidence type="ECO:0000256" key="10">
    <source>
        <dbReference type="HAMAP-Rule" id="MF_00033"/>
    </source>
</evidence>
<dbReference type="HAMAP" id="MF_00033">
    <property type="entry name" value="MurG"/>
    <property type="match status" value="1"/>
</dbReference>
<evidence type="ECO:0000256" key="1">
    <source>
        <dbReference type="ARBA" id="ARBA00022475"/>
    </source>
</evidence>
<gene>
    <name evidence="10" type="primary">murG</name>
    <name evidence="13" type="ORF">COU32_04115</name>
</gene>
<dbReference type="GO" id="GO:0005886">
    <property type="term" value="C:plasma membrane"/>
    <property type="evidence" value="ECO:0007669"/>
    <property type="project" value="UniProtKB-SubCell"/>
</dbReference>
<dbReference type="GO" id="GO:0051301">
    <property type="term" value="P:cell division"/>
    <property type="evidence" value="ECO:0007669"/>
    <property type="project" value="UniProtKB-KW"/>
</dbReference>
<dbReference type="Gene3D" id="3.40.50.2000">
    <property type="entry name" value="Glycogen Phosphorylase B"/>
    <property type="match status" value="2"/>
</dbReference>
<feature type="domain" description="Glycosyl transferase family 28 C-terminal" evidence="12">
    <location>
        <begin position="204"/>
        <end position="349"/>
    </location>
</feature>
<keyword evidence="9 10" id="KW-0961">Cell wall biogenesis/degradation</keyword>
<name>A0A2H0TV63_9BACT</name>
<accession>A0A2H0TV63</accession>
<dbReference type="SUPFAM" id="SSF53756">
    <property type="entry name" value="UDP-Glycosyltransferase/glycogen phosphorylase"/>
    <property type="match status" value="1"/>
</dbReference>
<dbReference type="GO" id="GO:0009252">
    <property type="term" value="P:peptidoglycan biosynthetic process"/>
    <property type="evidence" value="ECO:0007669"/>
    <property type="project" value="UniProtKB-UniRule"/>
</dbReference>
<feature type="binding site" evidence="10">
    <location>
        <position position="180"/>
    </location>
    <ligand>
        <name>UDP-N-acetyl-alpha-D-glucosamine</name>
        <dbReference type="ChEBI" id="CHEBI:57705"/>
    </ligand>
</feature>
<dbReference type="InterPro" id="IPR007235">
    <property type="entry name" value="Glyco_trans_28_C"/>
</dbReference>
<keyword evidence="4 10" id="KW-0808">Transferase</keyword>
<evidence type="ECO:0000256" key="3">
    <source>
        <dbReference type="ARBA" id="ARBA00022676"/>
    </source>
</evidence>
<evidence type="ECO:0000256" key="5">
    <source>
        <dbReference type="ARBA" id="ARBA00022960"/>
    </source>
</evidence>
<dbReference type="InterPro" id="IPR004276">
    <property type="entry name" value="GlycoTrans_28_N"/>
</dbReference>
<proteinExistence type="inferred from homology"/>
<comment type="subcellular location">
    <subcellularLocation>
        <location evidence="10">Cell membrane</location>
        <topology evidence="10">Peripheral membrane protein</topology>
        <orientation evidence="10">Cytoplasmic side</orientation>
    </subcellularLocation>
</comment>
<evidence type="ECO:0000313" key="13">
    <source>
        <dbReference type="EMBL" id="PIR76049.1"/>
    </source>
</evidence>
<keyword evidence="8 10" id="KW-0131">Cell cycle</keyword>
<dbReference type="EC" id="2.4.1.227" evidence="10"/>
<evidence type="ECO:0000256" key="6">
    <source>
        <dbReference type="ARBA" id="ARBA00022984"/>
    </source>
</evidence>
<dbReference type="AlphaFoldDB" id="A0A2H0TV63"/>
<dbReference type="GO" id="GO:0005975">
    <property type="term" value="P:carbohydrate metabolic process"/>
    <property type="evidence" value="ECO:0007669"/>
    <property type="project" value="InterPro"/>
</dbReference>
<dbReference type="GO" id="GO:0051991">
    <property type="term" value="F:UDP-N-acetyl-D-glucosamine:N-acetylmuramoyl-L-alanyl-D-glutamyl-meso-2,6-diaminopimelyl-D-alanyl-D-alanine-diphosphoundecaprenol 4-beta-N-acetylglucosaminlytransferase activity"/>
    <property type="evidence" value="ECO:0007669"/>
    <property type="project" value="RHEA"/>
</dbReference>
<comment type="caution">
    <text evidence="10">Lacks conserved residue(s) required for the propagation of feature annotation.</text>
</comment>
<dbReference type="InterPro" id="IPR006009">
    <property type="entry name" value="GlcNAc_MurG"/>
</dbReference>
<evidence type="ECO:0000256" key="4">
    <source>
        <dbReference type="ARBA" id="ARBA00022679"/>
    </source>
</evidence>
<keyword evidence="6 10" id="KW-0573">Peptidoglycan synthesis</keyword>
<dbReference type="GO" id="GO:0008360">
    <property type="term" value="P:regulation of cell shape"/>
    <property type="evidence" value="ECO:0007669"/>
    <property type="project" value="UniProtKB-KW"/>
</dbReference>
<comment type="pathway">
    <text evidence="10">Cell wall biogenesis; peptidoglycan biosynthesis.</text>
</comment>
<protein>
    <recommendedName>
        <fullName evidence="10">UDP-N-acetylglucosamine--N-acetylmuramyl-(pentapeptide) pyrophosphoryl-undecaprenol N-acetylglucosamine transferase</fullName>
        <ecNumber evidence="10">2.4.1.227</ecNumber>
    </recommendedName>
    <alternativeName>
        <fullName evidence="10">Undecaprenyl-PP-MurNAc-pentapeptide-UDPGlcNAc GlcNAc transferase</fullName>
    </alternativeName>
</protein>
<keyword evidence="3 10" id="KW-0328">Glycosyltransferase</keyword>
<evidence type="ECO:0000256" key="7">
    <source>
        <dbReference type="ARBA" id="ARBA00023136"/>
    </source>
</evidence>
<dbReference type="GO" id="GO:0050511">
    <property type="term" value="F:undecaprenyldiphospho-muramoylpentapeptide beta-N-acetylglucosaminyltransferase activity"/>
    <property type="evidence" value="ECO:0007669"/>
    <property type="project" value="UniProtKB-UniRule"/>
</dbReference>
<dbReference type="CDD" id="cd03785">
    <property type="entry name" value="GT28_MurG"/>
    <property type="match status" value="1"/>
</dbReference>